<dbReference type="Gene3D" id="3.30.420.10">
    <property type="entry name" value="Ribonuclease H-like superfamily/Ribonuclease H"/>
    <property type="match status" value="1"/>
</dbReference>
<dbReference type="NCBIfam" id="NF005567">
    <property type="entry name" value="PRK07238.1"/>
    <property type="match status" value="1"/>
</dbReference>
<accession>A0ABP8Y7L5</accession>
<dbReference type="InterPro" id="IPR050275">
    <property type="entry name" value="PGM_Phosphatase"/>
</dbReference>
<feature type="region of interest" description="Disordered" evidence="1">
    <location>
        <begin position="147"/>
        <end position="168"/>
    </location>
</feature>
<dbReference type="PANTHER" id="PTHR48100">
    <property type="entry name" value="BROAD-SPECIFICITY PHOSPHATASE YOR283W-RELATED"/>
    <property type="match status" value="1"/>
</dbReference>
<dbReference type="SUPFAM" id="SSF53098">
    <property type="entry name" value="Ribonuclease H-like"/>
    <property type="match status" value="1"/>
</dbReference>
<dbReference type="CDD" id="cd07040">
    <property type="entry name" value="HP"/>
    <property type="match status" value="1"/>
</dbReference>
<dbReference type="EMBL" id="BAABLO010000009">
    <property type="protein sequence ID" value="GAA4722880.1"/>
    <property type="molecule type" value="Genomic_DNA"/>
</dbReference>
<evidence type="ECO:0000313" key="3">
    <source>
        <dbReference type="EMBL" id="GAA4722880.1"/>
    </source>
</evidence>
<comment type="caution">
    <text evidence="3">The sequence shown here is derived from an EMBL/GenBank/DDBJ whole genome shotgun (WGS) entry which is preliminary data.</text>
</comment>
<dbReference type="SUPFAM" id="SSF53254">
    <property type="entry name" value="Phosphoglycerate mutase-like"/>
    <property type="match status" value="1"/>
</dbReference>
<dbReference type="InterPro" id="IPR036397">
    <property type="entry name" value="RNaseH_sf"/>
</dbReference>
<dbReference type="Pfam" id="PF13456">
    <property type="entry name" value="RVT_3"/>
    <property type="match status" value="1"/>
</dbReference>
<organism evidence="3 4">
    <name type="scientific">Pedococcus ginsenosidimutans</name>
    <dbReference type="NCBI Taxonomy" id="490570"/>
    <lineage>
        <taxon>Bacteria</taxon>
        <taxon>Bacillati</taxon>
        <taxon>Actinomycetota</taxon>
        <taxon>Actinomycetes</taxon>
        <taxon>Micrococcales</taxon>
        <taxon>Intrasporangiaceae</taxon>
        <taxon>Pedococcus</taxon>
    </lineage>
</organism>
<feature type="compositionally biased region" description="Low complexity" evidence="1">
    <location>
        <begin position="156"/>
        <end position="168"/>
    </location>
</feature>
<dbReference type="InterPro" id="IPR013078">
    <property type="entry name" value="His_Pase_superF_clade-1"/>
</dbReference>
<sequence>MGRALVVEADGGSRGNPGVAGYGALVRDAATGRVLWEGAAPLGKESNNVAEYSGLIAGLRAAQRIDPAADVRARLDSKLVVEQMAGRWKIKHEDMRRLALEAREIAAALKRAGGSVEYGWVPRAENKDADALSNAGMDGRTIDRMLDDLAPGAPGAGDEQAADEQAAGDRALVEEVIDPTPAVVQPEPGQGPTARVVLVRHGVTDFTTAARLDGRGGSDPSLNATGRQQATAAGRALAHLLGGADARLVTSSLARARETGAAVAKAIGATPVVDAAWDEQDFGDWDGASVHDLARERPEELARLRHDATYARPGGETHAELAERVLAAYARVVVAGGTTVVVCHRKPIMVVMAEVLGIPHERVWRLAAAPGSLNALEVWPDGTVSVVFTNRT</sequence>
<dbReference type="RefSeq" id="WP_345503118.1">
    <property type="nucleotide sequence ID" value="NZ_BAABLO010000009.1"/>
</dbReference>
<dbReference type="PANTHER" id="PTHR48100:SF1">
    <property type="entry name" value="HISTIDINE PHOSPHATASE FAMILY PROTEIN-RELATED"/>
    <property type="match status" value="1"/>
</dbReference>
<name>A0ABP8Y7L5_9MICO</name>
<dbReference type="InterPro" id="IPR012337">
    <property type="entry name" value="RNaseH-like_sf"/>
</dbReference>
<feature type="domain" description="RNase H type-1" evidence="2">
    <location>
        <begin position="1"/>
        <end position="138"/>
    </location>
</feature>
<dbReference type="SMART" id="SM00855">
    <property type="entry name" value="PGAM"/>
    <property type="match status" value="1"/>
</dbReference>
<dbReference type="Pfam" id="PF00300">
    <property type="entry name" value="His_Phos_1"/>
    <property type="match status" value="1"/>
</dbReference>
<dbReference type="InterPro" id="IPR002156">
    <property type="entry name" value="RNaseH_domain"/>
</dbReference>
<evidence type="ECO:0000256" key="1">
    <source>
        <dbReference type="SAM" id="MobiDB-lite"/>
    </source>
</evidence>
<dbReference type="PROSITE" id="PS50879">
    <property type="entry name" value="RNASE_H_1"/>
    <property type="match status" value="1"/>
</dbReference>
<keyword evidence="4" id="KW-1185">Reference proteome</keyword>
<dbReference type="CDD" id="cd09279">
    <property type="entry name" value="RNase_HI_like"/>
    <property type="match status" value="1"/>
</dbReference>
<dbReference type="Proteomes" id="UP001500556">
    <property type="component" value="Unassembled WGS sequence"/>
</dbReference>
<evidence type="ECO:0000313" key="4">
    <source>
        <dbReference type="Proteomes" id="UP001500556"/>
    </source>
</evidence>
<dbReference type="InterPro" id="IPR029033">
    <property type="entry name" value="His_PPase_superfam"/>
</dbReference>
<gene>
    <name evidence="3" type="ORF">GCM10025782_21000</name>
</gene>
<protein>
    <submittedName>
        <fullName evidence="3">Bifunctional RNase H/acid phosphatase</fullName>
    </submittedName>
</protein>
<evidence type="ECO:0000259" key="2">
    <source>
        <dbReference type="PROSITE" id="PS50879"/>
    </source>
</evidence>
<dbReference type="Gene3D" id="3.40.50.1240">
    <property type="entry name" value="Phosphoglycerate mutase-like"/>
    <property type="match status" value="1"/>
</dbReference>
<proteinExistence type="predicted"/>
<reference evidence="4" key="1">
    <citation type="journal article" date="2019" name="Int. J. Syst. Evol. Microbiol.">
        <title>The Global Catalogue of Microorganisms (GCM) 10K type strain sequencing project: providing services to taxonomists for standard genome sequencing and annotation.</title>
        <authorList>
            <consortium name="The Broad Institute Genomics Platform"/>
            <consortium name="The Broad Institute Genome Sequencing Center for Infectious Disease"/>
            <person name="Wu L."/>
            <person name="Ma J."/>
        </authorList>
    </citation>
    <scope>NUCLEOTIDE SEQUENCE [LARGE SCALE GENOMIC DNA]</scope>
    <source>
        <strain evidence="4">JCM 18961</strain>
    </source>
</reference>